<dbReference type="HAMAP" id="MF_00361">
    <property type="entry name" value="NAD_kinase"/>
    <property type="match status" value="1"/>
</dbReference>
<comment type="caution">
    <text evidence="6">Lacks conserved residue(s) required for the propagation of feature annotation.</text>
</comment>
<dbReference type="GO" id="GO:0006741">
    <property type="term" value="P:NADP+ biosynthetic process"/>
    <property type="evidence" value="ECO:0007669"/>
    <property type="project" value="UniProtKB-UniRule"/>
</dbReference>
<dbReference type="InterPro" id="IPR002504">
    <property type="entry name" value="NADK"/>
</dbReference>
<comment type="catalytic activity">
    <reaction evidence="5 6">
        <text>NAD(+) + ATP = ADP + NADP(+) + H(+)</text>
        <dbReference type="Rhea" id="RHEA:18629"/>
        <dbReference type="ChEBI" id="CHEBI:15378"/>
        <dbReference type="ChEBI" id="CHEBI:30616"/>
        <dbReference type="ChEBI" id="CHEBI:57540"/>
        <dbReference type="ChEBI" id="CHEBI:58349"/>
        <dbReference type="ChEBI" id="CHEBI:456216"/>
        <dbReference type="EC" id="2.7.1.23"/>
    </reaction>
</comment>
<keyword evidence="6" id="KW-0547">Nucleotide-binding</keyword>
<dbReference type="GO" id="GO:0005524">
    <property type="term" value="F:ATP binding"/>
    <property type="evidence" value="ECO:0007669"/>
    <property type="project" value="UniProtKB-KW"/>
</dbReference>
<dbReference type="GO" id="GO:0003951">
    <property type="term" value="F:NAD+ kinase activity"/>
    <property type="evidence" value="ECO:0007669"/>
    <property type="project" value="UniProtKB-UniRule"/>
</dbReference>
<name>A0A1I0CDA6_9BACT</name>
<comment type="cofactor">
    <cofactor evidence="6">
        <name>a divalent metal cation</name>
        <dbReference type="ChEBI" id="CHEBI:60240"/>
    </cofactor>
</comment>
<dbReference type="EMBL" id="FOIJ01000002">
    <property type="protein sequence ID" value="SET17541.1"/>
    <property type="molecule type" value="Genomic_DNA"/>
</dbReference>
<organism evidence="7 8">
    <name type="scientific">Stigmatella erecta</name>
    <dbReference type="NCBI Taxonomy" id="83460"/>
    <lineage>
        <taxon>Bacteria</taxon>
        <taxon>Pseudomonadati</taxon>
        <taxon>Myxococcota</taxon>
        <taxon>Myxococcia</taxon>
        <taxon>Myxococcales</taxon>
        <taxon>Cystobacterineae</taxon>
        <taxon>Archangiaceae</taxon>
        <taxon>Stigmatella</taxon>
    </lineage>
</organism>
<evidence type="ECO:0000313" key="7">
    <source>
        <dbReference type="EMBL" id="SET17541.1"/>
    </source>
</evidence>
<feature type="binding site" evidence="6">
    <location>
        <position position="166"/>
    </location>
    <ligand>
        <name>NAD(+)</name>
        <dbReference type="ChEBI" id="CHEBI:57540"/>
    </ligand>
</feature>
<reference evidence="8" key="1">
    <citation type="submission" date="2016-10" db="EMBL/GenBank/DDBJ databases">
        <authorList>
            <person name="Varghese N."/>
            <person name="Submissions S."/>
        </authorList>
    </citation>
    <scope>NUCLEOTIDE SEQUENCE [LARGE SCALE GENOMIC DNA]</scope>
    <source>
        <strain evidence="8">DSM 16858</strain>
    </source>
</reference>
<dbReference type="AlphaFoldDB" id="A0A1I0CDA6"/>
<dbReference type="PANTHER" id="PTHR20275">
    <property type="entry name" value="NAD KINASE"/>
    <property type="match status" value="1"/>
</dbReference>
<feature type="binding site" evidence="6">
    <location>
        <begin position="179"/>
        <end position="184"/>
    </location>
    <ligand>
        <name>NAD(+)</name>
        <dbReference type="ChEBI" id="CHEBI:57540"/>
    </ligand>
</feature>
<dbReference type="InterPro" id="IPR017437">
    <property type="entry name" value="ATP-NAD_kinase_PpnK-typ_C"/>
</dbReference>
<keyword evidence="3 6" id="KW-0521">NADP</keyword>
<protein>
    <recommendedName>
        <fullName evidence="6">NAD kinase</fullName>
        <ecNumber evidence="6">2.7.1.23</ecNumber>
    </recommendedName>
    <alternativeName>
        <fullName evidence="6">ATP-dependent NAD kinase</fullName>
    </alternativeName>
</protein>
<dbReference type="RefSeq" id="WP_093516110.1">
    <property type="nucleotide sequence ID" value="NZ_FOIJ01000002.1"/>
</dbReference>
<comment type="subcellular location">
    <subcellularLocation>
        <location evidence="6">Cytoplasm</location>
    </subcellularLocation>
</comment>
<keyword evidence="6" id="KW-0067">ATP-binding</keyword>
<dbReference type="GO" id="GO:0051287">
    <property type="term" value="F:NAD binding"/>
    <property type="evidence" value="ECO:0007669"/>
    <property type="project" value="UniProtKB-ARBA"/>
</dbReference>
<evidence type="ECO:0000313" key="8">
    <source>
        <dbReference type="Proteomes" id="UP000199181"/>
    </source>
</evidence>
<dbReference type="GO" id="GO:0019674">
    <property type="term" value="P:NAD+ metabolic process"/>
    <property type="evidence" value="ECO:0007669"/>
    <property type="project" value="InterPro"/>
</dbReference>
<dbReference type="Proteomes" id="UP000199181">
    <property type="component" value="Unassembled WGS sequence"/>
</dbReference>
<feature type="binding site" evidence="6">
    <location>
        <position position="238"/>
    </location>
    <ligand>
        <name>NAD(+)</name>
        <dbReference type="ChEBI" id="CHEBI:57540"/>
    </ligand>
</feature>
<dbReference type="GO" id="GO:0005737">
    <property type="term" value="C:cytoplasm"/>
    <property type="evidence" value="ECO:0007669"/>
    <property type="project" value="UniProtKB-SubCell"/>
</dbReference>
<dbReference type="Pfam" id="PF01513">
    <property type="entry name" value="NAD_kinase"/>
    <property type="match status" value="1"/>
</dbReference>
<evidence type="ECO:0000256" key="3">
    <source>
        <dbReference type="ARBA" id="ARBA00022857"/>
    </source>
</evidence>
<feature type="binding site" evidence="6">
    <location>
        <begin position="64"/>
        <end position="65"/>
    </location>
    <ligand>
        <name>NAD(+)</name>
        <dbReference type="ChEBI" id="CHEBI:57540"/>
    </ligand>
</feature>
<dbReference type="GO" id="GO:0046872">
    <property type="term" value="F:metal ion binding"/>
    <property type="evidence" value="ECO:0007669"/>
    <property type="project" value="UniProtKB-UniRule"/>
</dbReference>
<evidence type="ECO:0000256" key="2">
    <source>
        <dbReference type="ARBA" id="ARBA00022777"/>
    </source>
</evidence>
<keyword evidence="8" id="KW-1185">Reference proteome</keyword>
<keyword evidence="1 6" id="KW-0808">Transferase</keyword>
<gene>
    <name evidence="6" type="primary">nadK</name>
    <name evidence="7" type="ORF">SAMN05443639_10273</name>
</gene>
<evidence type="ECO:0000256" key="5">
    <source>
        <dbReference type="ARBA" id="ARBA00047925"/>
    </source>
</evidence>
<feature type="binding site" evidence="6">
    <location>
        <position position="149"/>
    </location>
    <ligand>
        <name>NAD(+)</name>
        <dbReference type="ChEBI" id="CHEBI:57540"/>
    </ligand>
</feature>
<dbReference type="InterPro" id="IPR016064">
    <property type="entry name" value="NAD/diacylglycerol_kinase_sf"/>
</dbReference>
<evidence type="ECO:0000256" key="6">
    <source>
        <dbReference type="HAMAP-Rule" id="MF_00361"/>
    </source>
</evidence>
<feature type="binding site" evidence="6">
    <location>
        <position position="168"/>
    </location>
    <ligand>
        <name>NAD(+)</name>
        <dbReference type="ChEBI" id="CHEBI:57540"/>
    </ligand>
</feature>
<feature type="active site" description="Proton acceptor" evidence="6">
    <location>
        <position position="64"/>
    </location>
</feature>
<sequence length="281" mass="30967">MQTLAIVAKRDKKEAAALAARICERYPHLTVLGERYLSQELGWPRVEDRELAQRADLVVVLGGDGTLIYTARLLAGRAVPILGVNLGSLGFMTEVPVEELFFHLDEVLAGRFNVDSRMKLTCRLVREGRSIIEEEVLNDIVINKGALARIADHETSIDGVPITTYKSDGIILATPTGSTAYSLSAGGPIVHPSVDCTILSPICSHALTQRAIVVPADRVIRITLRRETADTYLTLDGQTGHGLQGNDCIEVVRSPNRVNLIRNPRVAYFTILRQRLHWGER</sequence>
<dbReference type="Gene3D" id="3.40.50.10330">
    <property type="entry name" value="Probable inorganic polyphosphate/atp-NAD kinase, domain 1"/>
    <property type="match status" value="1"/>
</dbReference>
<dbReference type="Pfam" id="PF20143">
    <property type="entry name" value="NAD_kinase_C"/>
    <property type="match status" value="1"/>
</dbReference>
<feature type="binding site" evidence="6">
    <location>
        <begin position="138"/>
        <end position="139"/>
    </location>
    <ligand>
        <name>NAD(+)</name>
        <dbReference type="ChEBI" id="CHEBI:57540"/>
    </ligand>
</feature>
<dbReference type="SUPFAM" id="SSF111331">
    <property type="entry name" value="NAD kinase/diacylglycerol kinase-like"/>
    <property type="match status" value="1"/>
</dbReference>
<keyword evidence="2 6" id="KW-0418">Kinase</keyword>
<evidence type="ECO:0000256" key="4">
    <source>
        <dbReference type="ARBA" id="ARBA00023027"/>
    </source>
</evidence>
<comment type="function">
    <text evidence="6">Involved in the regulation of the intracellular balance of NAD and NADP, and is a key enzyme in the biosynthesis of NADP. Catalyzes specifically the phosphorylation on 2'-hydroxyl of the adenosine moiety of NAD to yield NADP.</text>
</comment>
<comment type="similarity">
    <text evidence="6">Belongs to the NAD kinase family.</text>
</comment>
<evidence type="ECO:0000256" key="1">
    <source>
        <dbReference type="ARBA" id="ARBA00022679"/>
    </source>
</evidence>
<keyword evidence="4 6" id="KW-0520">NAD</keyword>
<dbReference type="PANTHER" id="PTHR20275:SF0">
    <property type="entry name" value="NAD KINASE"/>
    <property type="match status" value="1"/>
</dbReference>
<proteinExistence type="inferred from homology"/>
<keyword evidence="6" id="KW-0963">Cytoplasm</keyword>
<dbReference type="InterPro" id="IPR017438">
    <property type="entry name" value="ATP-NAD_kinase_N"/>
</dbReference>
<dbReference type="Gene3D" id="2.60.200.30">
    <property type="entry name" value="Probable inorganic polyphosphate/atp-NAD kinase, domain 2"/>
    <property type="match status" value="1"/>
</dbReference>
<accession>A0A1I0CDA6</accession>
<dbReference type="EC" id="2.7.1.23" evidence="6"/>